<dbReference type="AlphaFoldDB" id="A0A6C0KNP1"/>
<accession>A0A6C0KNP1</accession>
<name>A0A6C0KNP1_9ZZZZ</name>
<organism evidence="1">
    <name type="scientific">viral metagenome</name>
    <dbReference type="NCBI Taxonomy" id="1070528"/>
    <lineage>
        <taxon>unclassified sequences</taxon>
        <taxon>metagenomes</taxon>
        <taxon>organismal metagenomes</taxon>
    </lineage>
</organism>
<sequence length="269" mass="31326">MGGRSSKDSQTLRFHLVFGKAEADRLLHESEKEDFYLEECYDHPPNAKSRGKVNYRPNSFSMYDYDTTLAYLENVIQYIPKRLVADLQTVYIVSLMPSAEDGMPHTRPGDVICFADLSQASSLHTLKHELWHIHQRKYQALWRIIFESLGWKPCTTALPSKLEEYRRFNPDTIDSPHWVFNDTWVPIPVFKDITHPKVSEVDICFYHVIEQYHTKQVPPEISTYFAGLPIVAYEHPREITAYLLAEPDKYKSSKGFRDLIKQIGQISIE</sequence>
<evidence type="ECO:0000313" key="1">
    <source>
        <dbReference type="EMBL" id="QHU18766.1"/>
    </source>
</evidence>
<reference evidence="1" key="1">
    <citation type="journal article" date="2020" name="Nature">
        <title>Giant virus diversity and host interactions through global metagenomics.</title>
        <authorList>
            <person name="Schulz F."/>
            <person name="Roux S."/>
            <person name="Paez-Espino D."/>
            <person name="Jungbluth S."/>
            <person name="Walsh D.A."/>
            <person name="Denef V.J."/>
            <person name="McMahon K.D."/>
            <person name="Konstantinidis K.T."/>
            <person name="Eloe-Fadrosh E.A."/>
            <person name="Kyrpides N.C."/>
            <person name="Woyke T."/>
        </authorList>
    </citation>
    <scope>NUCLEOTIDE SEQUENCE</scope>
    <source>
        <strain evidence="1">GVMAG-S-3300013006-158</strain>
    </source>
</reference>
<protein>
    <submittedName>
        <fullName evidence="1">Uncharacterized protein</fullName>
    </submittedName>
</protein>
<dbReference type="EMBL" id="MN740937">
    <property type="protein sequence ID" value="QHU18766.1"/>
    <property type="molecule type" value="Genomic_DNA"/>
</dbReference>
<proteinExistence type="predicted"/>